<evidence type="ECO:0000313" key="3">
    <source>
        <dbReference type="Proteomes" id="UP000182248"/>
    </source>
</evidence>
<sequence length="158" mass="18206">MKNKRNTYILLLAVLAIWGLIGYKILQTINPAQETTEQAAAKVSFHPEKVKKQLRFDITVHERDPFLGTLYKPVKKAVTQPVPQKKAVPEIEIPVSYYGMVKDDRSREKIYFVQIDGVQQLMRVGDEINHIKLVKGDRGTITIEHNRKRRTIRVTGQN</sequence>
<dbReference type="AlphaFoldDB" id="A0A1K1MEE7"/>
<organism evidence="2 3">
    <name type="scientific">Sinomicrobium oceani</name>
    <dbReference type="NCBI Taxonomy" id="1150368"/>
    <lineage>
        <taxon>Bacteria</taxon>
        <taxon>Pseudomonadati</taxon>
        <taxon>Bacteroidota</taxon>
        <taxon>Flavobacteriia</taxon>
        <taxon>Flavobacteriales</taxon>
        <taxon>Flavobacteriaceae</taxon>
        <taxon>Sinomicrobium</taxon>
    </lineage>
</organism>
<name>A0A1K1MEE7_9FLAO</name>
<dbReference type="RefSeq" id="WP_072315886.1">
    <property type="nucleotide sequence ID" value="NZ_FPJE01000002.1"/>
</dbReference>
<dbReference type="EMBL" id="FPJE01000002">
    <property type="protein sequence ID" value="SFW21481.1"/>
    <property type="molecule type" value="Genomic_DNA"/>
</dbReference>
<protein>
    <submittedName>
        <fullName evidence="2">Uncharacterized protein</fullName>
    </submittedName>
</protein>
<keyword evidence="1" id="KW-1133">Transmembrane helix</keyword>
<accession>A0A1K1MEE7</accession>
<gene>
    <name evidence="2" type="ORF">SAMN02927921_00609</name>
</gene>
<evidence type="ECO:0000256" key="1">
    <source>
        <dbReference type="SAM" id="Phobius"/>
    </source>
</evidence>
<dbReference type="OrthoDB" id="676730at2"/>
<keyword evidence="1" id="KW-0472">Membrane</keyword>
<feature type="transmembrane region" description="Helical" evidence="1">
    <location>
        <begin position="7"/>
        <end position="26"/>
    </location>
</feature>
<evidence type="ECO:0000313" key="2">
    <source>
        <dbReference type="EMBL" id="SFW21481.1"/>
    </source>
</evidence>
<keyword evidence="3" id="KW-1185">Reference proteome</keyword>
<proteinExistence type="predicted"/>
<dbReference type="Proteomes" id="UP000182248">
    <property type="component" value="Unassembled WGS sequence"/>
</dbReference>
<keyword evidence="1" id="KW-0812">Transmembrane</keyword>
<reference evidence="2 3" key="1">
    <citation type="submission" date="2016-11" db="EMBL/GenBank/DDBJ databases">
        <authorList>
            <person name="Jaros S."/>
            <person name="Januszkiewicz K."/>
            <person name="Wedrychowicz H."/>
        </authorList>
    </citation>
    <scope>NUCLEOTIDE SEQUENCE [LARGE SCALE GENOMIC DNA]</scope>
    <source>
        <strain evidence="2 3">CGMCC 1.12145</strain>
    </source>
</reference>
<dbReference type="STRING" id="1150368.SAMN02927921_00609"/>